<keyword evidence="5 9" id="KW-0472">Membrane</keyword>
<comment type="caution">
    <text evidence="11">The sequence shown here is derived from an EMBL/GenBank/DDBJ whole genome shotgun (WGS) entry which is preliminary data.</text>
</comment>
<keyword evidence="4 9" id="KW-1133">Transmembrane helix</keyword>
<comment type="similarity">
    <text evidence="7">Belongs to the YfgM family.</text>
</comment>
<dbReference type="Pfam" id="PF09976">
    <property type="entry name" value="TPR_21"/>
    <property type="match status" value="1"/>
</dbReference>
<accession>E6QTN2</accession>
<dbReference type="PIRSF" id="PIRSF006170">
    <property type="entry name" value="YfgM"/>
    <property type="match status" value="1"/>
</dbReference>
<feature type="transmembrane region" description="Helical" evidence="9">
    <location>
        <begin position="23"/>
        <end position="44"/>
    </location>
</feature>
<proteinExistence type="inferred from homology"/>
<feature type="domain" description="Ancillary SecYEG translocon subunit/Cell division coordinator CpoB TPR" evidence="10">
    <location>
        <begin position="17"/>
        <end position="210"/>
    </location>
</feature>
<protein>
    <recommendedName>
        <fullName evidence="8">Ancillary SecYEG translocon subunit</fullName>
    </recommendedName>
</protein>
<dbReference type="GO" id="GO:0044877">
    <property type="term" value="F:protein-containing complex binding"/>
    <property type="evidence" value="ECO:0007669"/>
    <property type="project" value="InterPro"/>
</dbReference>
<dbReference type="InterPro" id="IPR018704">
    <property type="entry name" value="SecYEG/CpoB_TPR"/>
</dbReference>
<dbReference type="PANTHER" id="PTHR38035">
    <property type="entry name" value="UPF0070 PROTEIN YFGM"/>
    <property type="match status" value="1"/>
</dbReference>
<dbReference type="AlphaFoldDB" id="E6QTN2"/>
<evidence type="ECO:0000256" key="7">
    <source>
        <dbReference type="ARBA" id="ARBA00024197"/>
    </source>
</evidence>
<evidence type="ECO:0000256" key="6">
    <source>
        <dbReference type="ARBA" id="ARBA00023186"/>
    </source>
</evidence>
<keyword evidence="2" id="KW-1003">Cell membrane</keyword>
<evidence type="ECO:0000256" key="3">
    <source>
        <dbReference type="ARBA" id="ARBA00022692"/>
    </source>
</evidence>
<evidence type="ECO:0000256" key="2">
    <source>
        <dbReference type="ARBA" id="ARBA00022475"/>
    </source>
</evidence>
<evidence type="ECO:0000256" key="8">
    <source>
        <dbReference type="ARBA" id="ARBA00024235"/>
    </source>
</evidence>
<dbReference type="GO" id="GO:0005886">
    <property type="term" value="C:plasma membrane"/>
    <property type="evidence" value="ECO:0007669"/>
    <property type="project" value="UniProtKB-SubCell"/>
</dbReference>
<name>E6QTN2_9ZZZZ</name>
<dbReference type="EMBL" id="CABR01000094">
    <property type="protein sequence ID" value="CBI10604.1"/>
    <property type="molecule type" value="Genomic_DNA"/>
</dbReference>
<organism evidence="11">
    <name type="scientific">mine drainage metagenome</name>
    <dbReference type="NCBI Taxonomy" id="410659"/>
    <lineage>
        <taxon>unclassified sequences</taxon>
        <taxon>metagenomes</taxon>
        <taxon>ecological metagenomes</taxon>
    </lineage>
</organism>
<evidence type="ECO:0000313" key="11">
    <source>
        <dbReference type="EMBL" id="CBI10604.1"/>
    </source>
</evidence>
<dbReference type="InterPro" id="IPR026039">
    <property type="entry name" value="YfgM"/>
</dbReference>
<gene>
    <name evidence="11" type="ORF">CARN7_1392</name>
</gene>
<evidence type="ECO:0000256" key="9">
    <source>
        <dbReference type="SAM" id="Phobius"/>
    </source>
</evidence>
<dbReference type="PANTHER" id="PTHR38035:SF1">
    <property type="entry name" value="ANCILLARY SECYEG TRANSLOCON SUBUNIT"/>
    <property type="match status" value="1"/>
</dbReference>
<keyword evidence="3 9" id="KW-0812">Transmembrane</keyword>
<dbReference type="InterPro" id="IPR011990">
    <property type="entry name" value="TPR-like_helical_dom_sf"/>
</dbReference>
<evidence type="ECO:0000256" key="1">
    <source>
        <dbReference type="ARBA" id="ARBA00004401"/>
    </source>
</evidence>
<evidence type="ECO:0000256" key="4">
    <source>
        <dbReference type="ARBA" id="ARBA00022989"/>
    </source>
</evidence>
<dbReference type="Gene3D" id="1.25.40.10">
    <property type="entry name" value="Tetratricopeptide repeat domain"/>
    <property type="match status" value="1"/>
</dbReference>
<sequence length="215" mass="23701">MIQTLNHEEQEELDKLKSIWQRYGGLMIVVLLLAVGTAAGFQWWQQHQLRKSAQAESLYTALQGMQQSGQTQAVATLADALSTRYPDSPYAARGQLAAGSSDVVAHQIAPAIKAFQWAIDHSKEPGVRDIASLRLAGLQLDQHQAALALSLLNAPHDEQYANLFDELKGDAYVMLNQREQARMAYRIALEKLPADSAYHQIVEIKLNAIAGVANK</sequence>
<comment type="subcellular location">
    <subcellularLocation>
        <location evidence="1">Cell membrane</location>
        <topology evidence="1">Single-pass type II membrane protein</topology>
    </subcellularLocation>
</comment>
<evidence type="ECO:0000259" key="10">
    <source>
        <dbReference type="Pfam" id="PF09976"/>
    </source>
</evidence>
<keyword evidence="6" id="KW-0143">Chaperone</keyword>
<reference evidence="11" key="1">
    <citation type="submission" date="2009-10" db="EMBL/GenBank/DDBJ databases">
        <title>Diversity of trophic interactions inside an arsenic-rich microbial ecosystem.</title>
        <authorList>
            <person name="Bertin P.N."/>
            <person name="Heinrich-Salmeron A."/>
            <person name="Pelletier E."/>
            <person name="Goulhen-Chollet F."/>
            <person name="Arsene-Ploetze F."/>
            <person name="Gallien S."/>
            <person name="Calteau A."/>
            <person name="Vallenet D."/>
            <person name="Casiot C."/>
            <person name="Chane-Woon-Ming B."/>
            <person name="Giloteaux L."/>
            <person name="Barakat M."/>
            <person name="Bonnefoy V."/>
            <person name="Bruneel O."/>
            <person name="Chandler M."/>
            <person name="Cleiss J."/>
            <person name="Duran R."/>
            <person name="Elbaz-Poulichet F."/>
            <person name="Fonknechten N."/>
            <person name="Lauga B."/>
            <person name="Mornico D."/>
            <person name="Ortet P."/>
            <person name="Schaeffer C."/>
            <person name="Siguier P."/>
            <person name="Alexander Thil Smith A."/>
            <person name="Van Dorsselaer A."/>
            <person name="Weissenbach J."/>
            <person name="Medigue C."/>
            <person name="Le Paslier D."/>
        </authorList>
    </citation>
    <scope>NUCLEOTIDE SEQUENCE</scope>
</reference>
<evidence type="ECO:0000256" key="5">
    <source>
        <dbReference type="ARBA" id="ARBA00023136"/>
    </source>
</evidence>